<feature type="domain" description="Bacteriophage T5 Orf172 DNA-binding" evidence="1">
    <location>
        <begin position="11"/>
        <end position="87"/>
    </location>
</feature>
<proteinExistence type="predicted"/>
<gene>
    <name evidence="2" type="ORF">DesyoDRAFT_5207</name>
</gene>
<dbReference type="AlphaFoldDB" id="H5XZU2"/>
<dbReference type="EMBL" id="CM001441">
    <property type="protein sequence ID" value="EHQ92138.1"/>
    <property type="molecule type" value="Genomic_DNA"/>
</dbReference>
<dbReference type="InterPro" id="IPR018306">
    <property type="entry name" value="Phage_T5_Orf172_DNA-bd"/>
</dbReference>
<reference evidence="2 3" key="1">
    <citation type="submission" date="2011-11" db="EMBL/GenBank/DDBJ databases">
        <title>The Noncontiguous Finished genome of Desulfosporosinus youngiae DSM 17734.</title>
        <authorList>
            <consortium name="US DOE Joint Genome Institute (JGI-PGF)"/>
            <person name="Lucas S."/>
            <person name="Han J."/>
            <person name="Lapidus A."/>
            <person name="Cheng J.-F."/>
            <person name="Goodwin L."/>
            <person name="Pitluck S."/>
            <person name="Peters L."/>
            <person name="Ovchinnikova G."/>
            <person name="Lu M."/>
            <person name="Land M.L."/>
            <person name="Hauser L."/>
            <person name="Pester M."/>
            <person name="Spring S."/>
            <person name="Ollivier B."/>
            <person name="Rattei T."/>
            <person name="Klenk H.-P."/>
            <person name="Wagner M."/>
            <person name="Loy A."/>
            <person name="Woyke T.J."/>
        </authorList>
    </citation>
    <scope>NUCLEOTIDE SEQUENCE [LARGE SCALE GENOMIC DNA]</scope>
    <source>
        <strain evidence="2 3">DSM 17734</strain>
    </source>
</reference>
<dbReference type="Proteomes" id="UP000005104">
    <property type="component" value="Chromosome"/>
</dbReference>
<sequence length="239" mass="27254">MNENGHVYVITNETGRVKIGRAKNPTQRLRTLETQSGLKITKSFISPLIGNYEKAEVDLHAKYKNKRVIGEWFDVNFNEVVSDLSIMKFDSPKEVSVSDEKASSAVKQMCACIVLNDLNNFCGEDWTAELNLAKWKPIKSDVDFIVCDLEEAKNCYVDDCDEYKLGEEVDAVINSIKKSGMTLDNITGVQNIYKDIFYSYPVGEIRKYVSGEYADLVEKILGITYINENERLVNEKYRQ</sequence>
<organism evidence="2 3">
    <name type="scientific">Desulfosporosinus youngiae DSM 17734</name>
    <dbReference type="NCBI Taxonomy" id="768710"/>
    <lineage>
        <taxon>Bacteria</taxon>
        <taxon>Bacillati</taxon>
        <taxon>Bacillota</taxon>
        <taxon>Clostridia</taxon>
        <taxon>Eubacteriales</taxon>
        <taxon>Desulfitobacteriaceae</taxon>
        <taxon>Desulfosporosinus</taxon>
    </lineage>
</organism>
<dbReference type="HOGENOM" id="CLU_1159632_0_0_9"/>
<accession>H5XZU2</accession>
<evidence type="ECO:0000313" key="2">
    <source>
        <dbReference type="EMBL" id="EHQ92138.1"/>
    </source>
</evidence>
<protein>
    <submittedName>
        <fullName evidence="2">T5orf172 domain-containing protein</fullName>
    </submittedName>
</protein>
<name>H5XZU2_9FIRM</name>
<dbReference type="OrthoDB" id="2023664at2"/>
<evidence type="ECO:0000259" key="1">
    <source>
        <dbReference type="SMART" id="SM00974"/>
    </source>
</evidence>
<dbReference type="Pfam" id="PF13455">
    <property type="entry name" value="MUG113"/>
    <property type="match status" value="1"/>
</dbReference>
<dbReference type="RefSeq" id="WP_007787398.1">
    <property type="nucleotide sequence ID" value="NZ_CM001441.1"/>
</dbReference>
<dbReference type="SMART" id="SM00974">
    <property type="entry name" value="T5orf172"/>
    <property type="match status" value="1"/>
</dbReference>
<dbReference type="STRING" id="768710.DesyoDRAFT_5207"/>
<keyword evidence="3" id="KW-1185">Reference proteome</keyword>
<evidence type="ECO:0000313" key="3">
    <source>
        <dbReference type="Proteomes" id="UP000005104"/>
    </source>
</evidence>